<dbReference type="InterPro" id="IPR020843">
    <property type="entry name" value="ER"/>
</dbReference>
<proteinExistence type="predicted"/>
<dbReference type="SUPFAM" id="SSF50129">
    <property type="entry name" value="GroES-like"/>
    <property type="match status" value="1"/>
</dbReference>
<protein>
    <submittedName>
        <fullName evidence="3">NADPH:quinone reductase-like Zn-dependent oxidoreductase</fullName>
    </submittedName>
</protein>
<dbReference type="RefSeq" id="WP_209886701.1">
    <property type="nucleotide sequence ID" value="NZ_JAGGMR010000001.1"/>
</dbReference>
<feature type="domain" description="Enoyl reductase (ER)" evidence="2">
    <location>
        <begin position="13"/>
        <end position="311"/>
    </location>
</feature>
<organism evidence="3 4">
    <name type="scientific">Nocardia goodfellowii</name>
    <dbReference type="NCBI Taxonomy" id="882446"/>
    <lineage>
        <taxon>Bacteria</taxon>
        <taxon>Bacillati</taxon>
        <taxon>Actinomycetota</taxon>
        <taxon>Actinomycetes</taxon>
        <taxon>Mycobacteriales</taxon>
        <taxon>Nocardiaceae</taxon>
        <taxon>Nocardia</taxon>
    </lineage>
</organism>
<keyword evidence="4" id="KW-1185">Reference proteome</keyword>
<evidence type="ECO:0000256" key="1">
    <source>
        <dbReference type="ARBA" id="ARBA00023002"/>
    </source>
</evidence>
<dbReference type="Pfam" id="PF08240">
    <property type="entry name" value="ADH_N"/>
    <property type="match status" value="1"/>
</dbReference>
<dbReference type="InterPro" id="IPR013154">
    <property type="entry name" value="ADH-like_N"/>
</dbReference>
<dbReference type="PANTHER" id="PTHR11695:SF294">
    <property type="entry name" value="RETICULON-4-INTERACTING PROTEIN 1, MITOCHONDRIAL"/>
    <property type="match status" value="1"/>
</dbReference>
<dbReference type="InterPro" id="IPR002364">
    <property type="entry name" value="Quin_OxRdtase/zeta-crystal_CS"/>
</dbReference>
<dbReference type="Pfam" id="PF13602">
    <property type="entry name" value="ADH_zinc_N_2"/>
    <property type="match status" value="1"/>
</dbReference>
<dbReference type="InterPro" id="IPR036291">
    <property type="entry name" value="NAD(P)-bd_dom_sf"/>
</dbReference>
<dbReference type="InterPro" id="IPR050700">
    <property type="entry name" value="YIM1/Zinc_Alcohol_DH_Fams"/>
</dbReference>
<name>A0ABS4QCQ6_9NOCA</name>
<reference evidence="3 4" key="1">
    <citation type="submission" date="2021-03" db="EMBL/GenBank/DDBJ databases">
        <title>Sequencing the genomes of 1000 actinobacteria strains.</title>
        <authorList>
            <person name="Klenk H.-P."/>
        </authorList>
    </citation>
    <scope>NUCLEOTIDE SEQUENCE [LARGE SCALE GENOMIC DNA]</scope>
    <source>
        <strain evidence="3 4">DSM 45516</strain>
    </source>
</reference>
<evidence type="ECO:0000259" key="2">
    <source>
        <dbReference type="SMART" id="SM00829"/>
    </source>
</evidence>
<dbReference type="PROSITE" id="PS01162">
    <property type="entry name" value="QOR_ZETA_CRYSTAL"/>
    <property type="match status" value="1"/>
</dbReference>
<sequence length="314" mass="33121">MTTMLAVVVPEWGAPEVLTPARIERPEPGMTEILVRVHAAGVNPVDWKTRASGAFIAWGEPPIVGWDVSGTVAAVGPGVTLFEPGDEVYGMPAFPRQAGAYAEYVVAPARQFARKPPSLSHLEAAALPLAGLTAWQSLVDTAELVAGQRVLIHAAAGGVGHLAVQIAKARGAYVIATGRADKHEFLRSLGADEVIDYSAVDFSTVVDEVDVVLDAYGGDYGVRSLPVLRRGGYLVVLPGPDTLPTAEQAREHGVRVGWNVVEPDAGGLRELSDLVETGRLRVVIDTVFPLAEAAKAHAHGETGRTRGKIVLEVG</sequence>
<accession>A0ABS4QCQ6</accession>
<dbReference type="Gene3D" id="3.40.50.720">
    <property type="entry name" value="NAD(P)-binding Rossmann-like Domain"/>
    <property type="match status" value="1"/>
</dbReference>
<dbReference type="SUPFAM" id="SSF51735">
    <property type="entry name" value="NAD(P)-binding Rossmann-fold domains"/>
    <property type="match status" value="1"/>
</dbReference>
<evidence type="ECO:0000313" key="4">
    <source>
        <dbReference type="Proteomes" id="UP001519325"/>
    </source>
</evidence>
<dbReference type="InterPro" id="IPR011032">
    <property type="entry name" value="GroES-like_sf"/>
</dbReference>
<dbReference type="PANTHER" id="PTHR11695">
    <property type="entry name" value="ALCOHOL DEHYDROGENASE RELATED"/>
    <property type="match status" value="1"/>
</dbReference>
<dbReference type="CDD" id="cd05289">
    <property type="entry name" value="MDR_like_2"/>
    <property type="match status" value="1"/>
</dbReference>
<evidence type="ECO:0000313" key="3">
    <source>
        <dbReference type="EMBL" id="MBP2188873.1"/>
    </source>
</evidence>
<dbReference type="EMBL" id="JAGGMR010000001">
    <property type="protein sequence ID" value="MBP2188873.1"/>
    <property type="molecule type" value="Genomic_DNA"/>
</dbReference>
<dbReference type="Proteomes" id="UP001519325">
    <property type="component" value="Unassembled WGS sequence"/>
</dbReference>
<keyword evidence="1" id="KW-0560">Oxidoreductase</keyword>
<dbReference type="Gene3D" id="3.90.180.10">
    <property type="entry name" value="Medium-chain alcohol dehydrogenases, catalytic domain"/>
    <property type="match status" value="1"/>
</dbReference>
<dbReference type="SMART" id="SM00829">
    <property type="entry name" value="PKS_ER"/>
    <property type="match status" value="1"/>
</dbReference>
<gene>
    <name evidence="3" type="ORF">BJ987_001774</name>
</gene>
<comment type="caution">
    <text evidence="3">The sequence shown here is derived from an EMBL/GenBank/DDBJ whole genome shotgun (WGS) entry which is preliminary data.</text>
</comment>